<organism evidence="2 3">
    <name type="scientific">Prorocentrum cordatum</name>
    <dbReference type="NCBI Taxonomy" id="2364126"/>
    <lineage>
        <taxon>Eukaryota</taxon>
        <taxon>Sar</taxon>
        <taxon>Alveolata</taxon>
        <taxon>Dinophyceae</taxon>
        <taxon>Prorocentrales</taxon>
        <taxon>Prorocentraceae</taxon>
        <taxon>Prorocentrum</taxon>
    </lineage>
</organism>
<keyword evidence="3" id="KW-1185">Reference proteome</keyword>
<dbReference type="Proteomes" id="UP001189429">
    <property type="component" value="Unassembled WGS sequence"/>
</dbReference>
<sequence length="233" mass="24765">MFSQFALSSRSHWISTPTQMELATMRKPMTASKTFSLPCRCTSFHDTRRAQPMGPDSADGSNTEGVEFETCTCSETCTCFSLSSATSYQSAASARGSSPCCRASRAEASCSSDRHAEPFAEERQTEPSRAWLLLPGPDGRLGTEAEVRTRCTAMLGSGLRCAPAASSSGTAMRKARLGGAGGVAVRAGWAARRDGLGETAVRAGQGQAALRPHSARRARRRALRSSRGSPQCF</sequence>
<accession>A0ABN9XLH7</accession>
<feature type="non-terminal residue" evidence="2">
    <location>
        <position position="233"/>
    </location>
</feature>
<evidence type="ECO:0000313" key="2">
    <source>
        <dbReference type="EMBL" id="CAK0900086.1"/>
    </source>
</evidence>
<feature type="compositionally biased region" description="Basic residues" evidence="1">
    <location>
        <begin position="213"/>
        <end position="224"/>
    </location>
</feature>
<dbReference type="EMBL" id="CAUYUJ010020726">
    <property type="protein sequence ID" value="CAK0900086.1"/>
    <property type="molecule type" value="Genomic_DNA"/>
</dbReference>
<reference evidence="2" key="1">
    <citation type="submission" date="2023-10" db="EMBL/GenBank/DDBJ databases">
        <authorList>
            <person name="Chen Y."/>
            <person name="Shah S."/>
            <person name="Dougan E. K."/>
            <person name="Thang M."/>
            <person name="Chan C."/>
        </authorList>
    </citation>
    <scope>NUCLEOTIDE SEQUENCE [LARGE SCALE GENOMIC DNA]</scope>
</reference>
<name>A0ABN9XLH7_9DINO</name>
<feature type="region of interest" description="Disordered" evidence="1">
    <location>
        <begin position="204"/>
        <end position="233"/>
    </location>
</feature>
<protein>
    <submittedName>
        <fullName evidence="2">Uncharacterized protein</fullName>
    </submittedName>
</protein>
<comment type="caution">
    <text evidence="2">The sequence shown here is derived from an EMBL/GenBank/DDBJ whole genome shotgun (WGS) entry which is preliminary data.</text>
</comment>
<gene>
    <name evidence="2" type="ORF">PCOR1329_LOCUS77477</name>
</gene>
<evidence type="ECO:0000313" key="3">
    <source>
        <dbReference type="Proteomes" id="UP001189429"/>
    </source>
</evidence>
<evidence type="ECO:0000256" key="1">
    <source>
        <dbReference type="SAM" id="MobiDB-lite"/>
    </source>
</evidence>
<proteinExistence type="predicted"/>